<dbReference type="EMBL" id="JAINVZ010000004">
    <property type="protein sequence ID" value="MBY8884965.1"/>
    <property type="molecule type" value="Genomic_DNA"/>
</dbReference>
<dbReference type="Proteomes" id="UP001198565">
    <property type="component" value="Unassembled WGS sequence"/>
</dbReference>
<protein>
    <submittedName>
        <fullName evidence="1">Uncharacterized protein</fullName>
    </submittedName>
</protein>
<dbReference type="RefSeq" id="WP_222975853.1">
    <property type="nucleotide sequence ID" value="NZ_JAINVZ010000004.1"/>
</dbReference>
<comment type="caution">
    <text evidence="1">The sequence shown here is derived from an EMBL/GenBank/DDBJ whole genome shotgun (WGS) entry which is preliminary data.</text>
</comment>
<proteinExistence type="predicted"/>
<gene>
    <name evidence="1" type="ORF">K7472_08900</name>
</gene>
<organism evidence="1 2">
    <name type="scientific">Streptantibioticus parmotrematis</name>
    <dbReference type="NCBI Taxonomy" id="2873249"/>
    <lineage>
        <taxon>Bacteria</taxon>
        <taxon>Bacillati</taxon>
        <taxon>Actinomycetota</taxon>
        <taxon>Actinomycetes</taxon>
        <taxon>Kitasatosporales</taxon>
        <taxon>Streptomycetaceae</taxon>
        <taxon>Streptantibioticus</taxon>
    </lineage>
</organism>
<sequence length="76" mass="8473">MGDKPEADAPLMILMRDADGRVVYEVWHTTPAPGKSTSDPHVEAALRSKAQARQIAREAGFYLVEEGEIWDHLPDE</sequence>
<reference evidence="1 2" key="1">
    <citation type="submission" date="2021-08" db="EMBL/GenBank/DDBJ databases">
        <title>Streptomyces sp. PTM05 isolated from lichen.</title>
        <authorList>
            <person name="Somphong A."/>
            <person name="Phongsopitanun W."/>
            <person name="Tanasupawat S."/>
        </authorList>
    </citation>
    <scope>NUCLEOTIDE SEQUENCE [LARGE SCALE GENOMIC DNA]</scope>
    <source>
        <strain evidence="1 2">Ptm05</strain>
    </source>
</reference>
<keyword evidence="2" id="KW-1185">Reference proteome</keyword>
<evidence type="ECO:0000313" key="2">
    <source>
        <dbReference type="Proteomes" id="UP001198565"/>
    </source>
</evidence>
<evidence type="ECO:0000313" key="1">
    <source>
        <dbReference type="EMBL" id="MBY8884965.1"/>
    </source>
</evidence>
<accession>A0ABS7QP83</accession>
<name>A0ABS7QP83_9ACTN</name>